<dbReference type="AlphaFoldDB" id="A0A2Z7CUG1"/>
<evidence type="ECO:0000256" key="5">
    <source>
        <dbReference type="ARBA" id="ARBA00023295"/>
    </source>
</evidence>
<evidence type="ECO:0000256" key="3">
    <source>
        <dbReference type="ARBA" id="ARBA00012756"/>
    </source>
</evidence>
<keyword evidence="4" id="KW-0378">Hydrolase</keyword>
<gene>
    <name evidence="7" type="ORF">F511_18262</name>
</gene>
<evidence type="ECO:0000259" key="6">
    <source>
        <dbReference type="Pfam" id="PF01301"/>
    </source>
</evidence>
<name>A0A2Z7CUG1_9LAMI</name>
<feature type="domain" description="Glycoside hydrolase 35 catalytic" evidence="6">
    <location>
        <begin position="2"/>
        <end position="80"/>
    </location>
</feature>
<dbReference type="SUPFAM" id="SSF51445">
    <property type="entry name" value="(Trans)glycosidases"/>
    <property type="match status" value="1"/>
</dbReference>
<dbReference type="Pfam" id="PF01301">
    <property type="entry name" value="Glyco_hydro_35"/>
    <property type="match status" value="1"/>
</dbReference>
<evidence type="ECO:0000256" key="1">
    <source>
        <dbReference type="ARBA" id="ARBA00001412"/>
    </source>
</evidence>
<evidence type="ECO:0000256" key="4">
    <source>
        <dbReference type="ARBA" id="ARBA00022801"/>
    </source>
</evidence>
<evidence type="ECO:0000313" key="7">
    <source>
        <dbReference type="EMBL" id="KZV48456.1"/>
    </source>
</evidence>
<protein>
    <recommendedName>
        <fullName evidence="3">beta-galactosidase</fullName>
        <ecNumber evidence="3">3.2.1.23</ecNumber>
    </recommendedName>
</protein>
<dbReference type="InterPro" id="IPR019801">
    <property type="entry name" value="Glyco_hydro_35_CS"/>
</dbReference>
<dbReference type="OrthoDB" id="902830at2759"/>
<dbReference type="PROSITE" id="PS01182">
    <property type="entry name" value="GLYCOSYL_HYDROL_F35"/>
    <property type="match status" value="1"/>
</dbReference>
<evidence type="ECO:0000256" key="2">
    <source>
        <dbReference type="ARBA" id="ARBA00009809"/>
    </source>
</evidence>
<accession>A0A2Z7CUG1</accession>
<dbReference type="EMBL" id="KQ993856">
    <property type="protein sequence ID" value="KZV48456.1"/>
    <property type="molecule type" value="Genomic_DNA"/>
</dbReference>
<keyword evidence="5" id="KW-0326">Glycosidase</keyword>
<dbReference type="Proteomes" id="UP000250235">
    <property type="component" value="Unassembled WGS sequence"/>
</dbReference>
<dbReference type="GO" id="GO:0005975">
    <property type="term" value="P:carbohydrate metabolic process"/>
    <property type="evidence" value="ECO:0007669"/>
    <property type="project" value="InterPro"/>
</dbReference>
<dbReference type="GO" id="GO:0004565">
    <property type="term" value="F:beta-galactosidase activity"/>
    <property type="evidence" value="ECO:0007669"/>
    <property type="project" value="UniProtKB-EC"/>
</dbReference>
<dbReference type="Gene3D" id="3.20.20.80">
    <property type="entry name" value="Glycosidases"/>
    <property type="match status" value="1"/>
</dbReference>
<dbReference type="InterPro" id="IPR017853">
    <property type="entry name" value="GH"/>
</dbReference>
<reference evidence="7 8" key="1">
    <citation type="journal article" date="2015" name="Proc. Natl. Acad. Sci. U.S.A.">
        <title>The resurrection genome of Boea hygrometrica: A blueprint for survival of dehydration.</title>
        <authorList>
            <person name="Xiao L."/>
            <person name="Yang G."/>
            <person name="Zhang L."/>
            <person name="Yang X."/>
            <person name="Zhao S."/>
            <person name="Ji Z."/>
            <person name="Zhou Q."/>
            <person name="Hu M."/>
            <person name="Wang Y."/>
            <person name="Chen M."/>
            <person name="Xu Y."/>
            <person name="Jin H."/>
            <person name="Xiao X."/>
            <person name="Hu G."/>
            <person name="Bao F."/>
            <person name="Hu Y."/>
            <person name="Wan P."/>
            <person name="Li L."/>
            <person name="Deng X."/>
            <person name="Kuang T."/>
            <person name="Xiang C."/>
            <person name="Zhu J.K."/>
            <person name="Oliver M.J."/>
            <person name="He Y."/>
        </authorList>
    </citation>
    <scope>NUCLEOTIDE SEQUENCE [LARGE SCALE GENOMIC DNA]</scope>
    <source>
        <strain evidence="8">cv. XS01</strain>
    </source>
</reference>
<dbReference type="PANTHER" id="PTHR23421">
    <property type="entry name" value="BETA-GALACTOSIDASE RELATED"/>
    <property type="match status" value="1"/>
</dbReference>
<organism evidence="7 8">
    <name type="scientific">Dorcoceras hygrometricum</name>
    <dbReference type="NCBI Taxonomy" id="472368"/>
    <lineage>
        <taxon>Eukaryota</taxon>
        <taxon>Viridiplantae</taxon>
        <taxon>Streptophyta</taxon>
        <taxon>Embryophyta</taxon>
        <taxon>Tracheophyta</taxon>
        <taxon>Spermatophyta</taxon>
        <taxon>Magnoliopsida</taxon>
        <taxon>eudicotyledons</taxon>
        <taxon>Gunneridae</taxon>
        <taxon>Pentapetalae</taxon>
        <taxon>asterids</taxon>
        <taxon>lamiids</taxon>
        <taxon>Lamiales</taxon>
        <taxon>Gesneriaceae</taxon>
        <taxon>Didymocarpoideae</taxon>
        <taxon>Trichosporeae</taxon>
        <taxon>Loxocarpinae</taxon>
        <taxon>Dorcoceras</taxon>
    </lineage>
</organism>
<dbReference type="EC" id="3.2.1.23" evidence="3"/>
<dbReference type="InterPro" id="IPR001944">
    <property type="entry name" value="Glycoside_Hdrlase_35"/>
</dbReference>
<sequence>MFQDEMQRFVRRIVDLMRAESLFSWQGGPIIMLQIENEYGNIESSYGRKGKDYMTWAAKMAVGLDAGVPWVMYVKCVITRKKLAYRT</sequence>
<proteinExistence type="inferred from homology"/>
<comment type="similarity">
    <text evidence="2">Belongs to the glycosyl hydrolase 35 family.</text>
</comment>
<evidence type="ECO:0000313" key="8">
    <source>
        <dbReference type="Proteomes" id="UP000250235"/>
    </source>
</evidence>
<keyword evidence="8" id="KW-1185">Reference proteome</keyword>
<comment type="catalytic activity">
    <reaction evidence="1">
        <text>Hydrolysis of terminal non-reducing beta-D-galactose residues in beta-D-galactosides.</text>
        <dbReference type="EC" id="3.2.1.23"/>
    </reaction>
</comment>
<dbReference type="InterPro" id="IPR031330">
    <property type="entry name" value="Gly_Hdrlase_35_cat"/>
</dbReference>